<feature type="domain" description="Bro-N" evidence="1">
    <location>
        <begin position="21"/>
        <end position="139"/>
    </location>
</feature>
<keyword evidence="3" id="KW-1185">Reference proteome</keyword>
<dbReference type="PANTHER" id="PTHR36180">
    <property type="entry name" value="DNA-BINDING PROTEIN-RELATED-RELATED"/>
    <property type="match status" value="1"/>
</dbReference>
<proteinExistence type="predicted"/>
<dbReference type="InterPro" id="IPR003497">
    <property type="entry name" value="BRO_N_domain"/>
</dbReference>
<protein>
    <submittedName>
        <fullName evidence="2">BRO-N domain-containing protein</fullName>
    </submittedName>
</protein>
<dbReference type="InterPro" id="IPR018306">
    <property type="entry name" value="Phage_T5_Orf172_DNA-bd"/>
</dbReference>
<dbReference type="EMBL" id="MF782455">
    <property type="protein sequence ID" value="ATZ80790.1"/>
    <property type="molecule type" value="Genomic_DNA"/>
</dbReference>
<dbReference type="Pfam" id="PF02498">
    <property type="entry name" value="Bro-N"/>
    <property type="match status" value="1"/>
</dbReference>
<dbReference type="Pfam" id="PF10544">
    <property type="entry name" value="T5orf172"/>
    <property type="match status" value="1"/>
</dbReference>
<dbReference type="PANTHER" id="PTHR36180:SF2">
    <property type="entry name" value="BRO FAMILY PROTEIN"/>
    <property type="match status" value="1"/>
</dbReference>
<dbReference type="Proteomes" id="UP000240325">
    <property type="component" value="Segment"/>
</dbReference>
<sequence>MEKTTISPDEKTIKLKGKAIKFALNLFEFCGKSFAYYRIDDVFYFRAKDAAEFLGYKNSNKAINDHVSIKYRKTFQEILNLQGGNESLPPCKFNENELNTIFISEAGLYRLIFGSKKEEAEEFQQFVFDELLPKLRKNGYYSLSDDIVKDTSASISYFDTCNISTFKNVPVIYIGAIGVYQGKLLYKFGYTSNIEERLQQHKKTFGNQFLMLLVCKTYNNIHIESLIKSYIKLQNMQQIININGANQTELFTTNNVTSVQLYVYDLIVKNPTVEHSNNFITSNNAVIIETQKTEQLRIQLEIIKATKGISNPIETSTVVPIEETISEAQCAVKRFIDECTQYSNTHIHCATLYNEFVTWLKKIYKNKQIQSRKEFVKNLRQYKDVCKVLTNGKSQIGVKNLELIK</sequence>
<evidence type="ECO:0000313" key="3">
    <source>
        <dbReference type="Proteomes" id="UP000240325"/>
    </source>
</evidence>
<reference evidence="2" key="1">
    <citation type="journal article" date="2017" name="Elife">
        <title>The kinetoplastid-infecting Bodo saltans virus (BsV), a window into the most abundant giant viruses in the sea.</title>
        <authorList>
            <person name="Deeg C.M."/>
            <person name="Chow C.-E.T."/>
            <person name="Suttle C.A."/>
        </authorList>
    </citation>
    <scope>NUCLEOTIDE SEQUENCE</scope>
    <source>
        <strain evidence="2">NG1</strain>
    </source>
</reference>
<dbReference type="SMART" id="SM01040">
    <property type="entry name" value="Bro-N"/>
    <property type="match status" value="1"/>
</dbReference>
<evidence type="ECO:0000313" key="2">
    <source>
        <dbReference type="EMBL" id="ATZ80790.1"/>
    </source>
</evidence>
<name>A0A2H4UV45_9VIRU</name>
<organism evidence="2">
    <name type="scientific">Bodo saltans virus</name>
    <dbReference type="NCBI Taxonomy" id="2024608"/>
    <lineage>
        <taxon>Viruses</taxon>
        <taxon>Varidnaviria</taxon>
        <taxon>Bamfordvirae</taxon>
        <taxon>Nucleocytoviricota</taxon>
        <taxon>Megaviricetes</taxon>
        <taxon>Imitervirales</taxon>
        <taxon>Mimiviridae</taxon>
        <taxon>Klosneuvirinae</taxon>
        <taxon>Theiavirus</taxon>
        <taxon>Theiavirus salishense</taxon>
    </lineage>
</organism>
<evidence type="ECO:0000259" key="1">
    <source>
        <dbReference type="PROSITE" id="PS51750"/>
    </source>
</evidence>
<dbReference type="PROSITE" id="PS51750">
    <property type="entry name" value="BRO_N"/>
    <property type="match status" value="1"/>
</dbReference>
<accession>A0A2H4UV45</accession>
<gene>
    <name evidence="2" type="ORF">BMW23_0744</name>
</gene>